<dbReference type="InterPro" id="IPR021441">
    <property type="entry name" value="DUF3090"/>
</dbReference>
<sequence>MPRIIHVYEIPERWIVGTVGEPGDRSFFIQAKHGRRLISIAIEKSQVAALIERMNFLLREIKRENPHLLSKPLPMDSNPLENPIMEEFVVGVIGLIWLAEKEMISIEFQAIDQSLQSDDNGEIEFLGEDENGPDLLRIIVNPAQAQSFTVRATSLLSAGRPPCTFCGLPLNIRGHVCPRANGYRR</sequence>
<evidence type="ECO:0000313" key="3">
    <source>
        <dbReference type="EMBL" id="CAB4799201.1"/>
    </source>
</evidence>
<reference evidence="4" key="1">
    <citation type="submission" date="2020-05" db="EMBL/GenBank/DDBJ databases">
        <authorList>
            <person name="Chiriac C."/>
            <person name="Salcher M."/>
            <person name="Ghai R."/>
            <person name="Kavagutti S V."/>
        </authorList>
    </citation>
    <scope>NUCLEOTIDE SEQUENCE</scope>
</reference>
<organism evidence="4">
    <name type="scientific">freshwater metagenome</name>
    <dbReference type="NCBI Taxonomy" id="449393"/>
    <lineage>
        <taxon>unclassified sequences</taxon>
        <taxon>metagenomes</taxon>
        <taxon>ecological metagenomes</taxon>
    </lineage>
</organism>
<dbReference type="NCBIfam" id="TIGR03847">
    <property type="entry name" value="conserved hypothetical protein"/>
    <property type="match status" value="1"/>
</dbReference>
<dbReference type="EMBL" id="CAEZZZ010000067">
    <property type="protein sequence ID" value="CAB4783231.1"/>
    <property type="molecule type" value="Genomic_DNA"/>
</dbReference>
<evidence type="ECO:0000313" key="6">
    <source>
        <dbReference type="EMBL" id="CAB4980490.1"/>
    </source>
</evidence>
<dbReference type="AlphaFoldDB" id="A0A6J7C0V7"/>
<dbReference type="Pfam" id="PF11290">
    <property type="entry name" value="DUF3090"/>
    <property type="match status" value="1"/>
</dbReference>
<evidence type="ECO:0000313" key="7">
    <source>
        <dbReference type="EMBL" id="CAB5004673.1"/>
    </source>
</evidence>
<protein>
    <submittedName>
        <fullName evidence="4">Unannotated protein</fullName>
    </submittedName>
</protein>
<evidence type="ECO:0000313" key="2">
    <source>
        <dbReference type="EMBL" id="CAB4783231.1"/>
    </source>
</evidence>
<dbReference type="EMBL" id="CAEZXT010000018">
    <property type="protein sequence ID" value="CAB4693990.1"/>
    <property type="molecule type" value="Genomic_DNA"/>
</dbReference>
<dbReference type="EMBL" id="CAFAAR010000020">
    <property type="protein sequence ID" value="CAB4799201.1"/>
    <property type="molecule type" value="Genomic_DNA"/>
</dbReference>
<dbReference type="EMBL" id="CAFBOE010000106">
    <property type="protein sequence ID" value="CAB4980490.1"/>
    <property type="molecule type" value="Genomic_DNA"/>
</dbReference>
<dbReference type="EMBL" id="CAFBPG010000012">
    <property type="protein sequence ID" value="CAB5004673.1"/>
    <property type="molecule type" value="Genomic_DNA"/>
</dbReference>
<evidence type="ECO:0000313" key="5">
    <source>
        <dbReference type="EMBL" id="CAB4896659.1"/>
    </source>
</evidence>
<name>A0A6J7C0V7_9ZZZZ</name>
<dbReference type="EMBL" id="CAFBMI010000024">
    <property type="protein sequence ID" value="CAB4896659.1"/>
    <property type="molecule type" value="Genomic_DNA"/>
</dbReference>
<dbReference type="EMBL" id="CAFBJH010000032">
    <property type="protein sequence ID" value="CAB4849889.1"/>
    <property type="molecule type" value="Genomic_DNA"/>
</dbReference>
<evidence type="ECO:0000313" key="4">
    <source>
        <dbReference type="EMBL" id="CAB4849889.1"/>
    </source>
</evidence>
<accession>A0A6J7C0V7</accession>
<proteinExistence type="predicted"/>
<gene>
    <name evidence="1" type="ORF">UFOPK2589_00443</name>
    <name evidence="2" type="ORF">UFOPK2931_00923</name>
    <name evidence="3" type="ORF">UFOPK3056_00388</name>
    <name evidence="4" type="ORF">UFOPK3287_00649</name>
    <name evidence="5" type="ORF">UFOPK3558_00453</name>
    <name evidence="6" type="ORF">UFOPK3916_00969</name>
    <name evidence="7" type="ORF">UFOPK4074_00279</name>
</gene>
<evidence type="ECO:0000313" key="1">
    <source>
        <dbReference type="EMBL" id="CAB4693990.1"/>
    </source>
</evidence>